<organism evidence="6 7">
    <name type="scientific">Chitiniphilus shinanonensis</name>
    <dbReference type="NCBI Taxonomy" id="553088"/>
    <lineage>
        <taxon>Bacteria</taxon>
        <taxon>Pseudomonadati</taxon>
        <taxon>Pseudomonadota</taxon>
        <taxon>Betaproteobacteria</taxon>
        <taxon>Neisseriales</taxon>
        <taxon>Chitinibacteraceae</taxon>
        <taxon>Chitiniphilus</taxon>
    </lineage>
</organism>
<dbReference type="Proteomes" id="UP001156836">
    <property type="component" value="Unassembled WGS sequence"/>
</dbReference>
<evidence type="ECO:0000256" key="1">
    <source>
        <dbReference type="ARBA" id="ARBA00022448"/>
    </source>
</evidence>
<keyword evidence="1" id="KW-0813">Transport</keyword>
<sequence>MQLHVDISKTFRSAGRRFDLSVAFQADSQRVVIYGASGAGKSLTLKAIAGLITPDDGRISVDGADFFDSQTRLNLAPRQRKVAYVFQDYALFPHLTVRENIGFGLNRGWFNREARHSRADIDQWLDTLHIRNVADQYPTELSGGQRQRTALARALINRPTALLLDEPFAALDHSLRKLMRKELDQLQRALRIPLALITHDREDVEVFGDQVVHLRDGRVAAGLADALA</sequence>
<dbReference type="SUPFAM" id="SSF52540">
    <property type="entry name" value="P-loop containing nucleoside triphosphate hydrolases"/>
    <property type="match status" value="1"/>
</dbReference>
<dbReference type="InterPro" id="IPR003439">
    <property type="entry name" value="ABC_transporter-like_ATP-bd"/>
</dbReference>
<dbReference type="GO" id="GO:0005524">
    <property type="term" value="F:ATP binding"/>
    <property type="evidence" value="ECO:0007669"/>
    <property type="project" value="UniProtKB-KW"/>
</dbReference>
<evidence type="ECO:0000256" key="4">
    <source>
        <dbReference type="ARBA" id="ARBA00022840"/>
    </source>
</evidence>
<proteinExistence type="predicted"/>
<evidence type="ECO:0000256" key="2">
    <source>
        <dbReference type="ARBA" id="ARBA00022475"/>
    </source>
</evidence>
<accession>A0ABQ6BRC4</accession>
<keyword evidence="2" id="KW-0472">Membrane</keyword>
<dbReference type="PROSITE" id="PS50893">
    <property type="entry name" value="ABC_TRANSPORTER_2"/>
    <property type="match status" value="1"/>
</dbReference>
<dbReference type="InterPro" id="IPR027417">
    <property type="entry name" value="P-loop_NTPase"/>
</dbReference>
<dbReference type="PANTHER" id="PTHR42781">
    <property type="entry name" value="SPERMIDINE/PUTRESCINE IMPORT ATP-BINDING PROTEIN POTA"/>
    <property type="match status" value="1"/>
</dbReference>
<dbReference type="InterPro" id="IPR050093">
    <property type="entry name" value="ABC_SmlMolc_Importer"/>
</dbReference>
<gene>
    <name evidence="6" type="primary">modC</name>
    <name evidence="6" type="ORF">GCM10007860_11700</name>
</gene>
<dbReference type="SMART" id="SM00382">
    <property type="entry name" value="AAA"/>
    <property type="match status" value="1"/>
</dbReference>
<keyword evidence="7" id="KW-1185">Reference proteome</keyword>
<dbReference type="Pfam" id="PF00005">
    <property type="entry name" value="ABC_tran"/>
    <property type="match status" value="1"/>
</dbReference>
<reference evidence="7" key="1">
    <citation type="journal article" date="2019" name="Int. J. Syst. Evol. Microbiol.">
        <title>The Global Catalogue of Microorganisms (GCM) 10K type strain sequencing project: providing services to taxonomists for standard genome sequencing and annotation.</title>
        <authorList>
            <consortium name="The Broad Institute Genomics Platform"/>
            <consortium name="The Broad Institute Genome Sequencing Center for Infectious Disease"/>
            <person name="Wu L."/>
            <person name="Ma J."/>
        </authorList>
    </citation>
    <scope>NUCLEOTIDE SEQUENCE [LARGE SCALE GENOMIC DNA]</scope>
    <source>
        <strain evidence="7">NBRC 104970</strain>
    </source>
</reference>
<dbReference type="PANTHER" id="PTHR42781:SF4">
    <property type="entry name" value="SPERMIDINE_PUTRESCINE IMPORT ATP-BINDING PROTEIN POTA"/>
    <property type="match status" value="1"/>
</dbReference>
<dbReference type="EMBL" id="BSOZ01000012">
    <property type="protein sequence ID" value="GLS04024.1"/>
    <property type="molecule type" value="Genomic_DNA"/>
</dbReference>
<evidence type="ECO:0000256" key="3">
    <source>
        <dbReference type="ARBA" id="ARBA00022741"/>
    </source>
</evidence>
<keyword evidence="3" id="KW-0547">Nucleotide-binding</keyword>
<evidence type="ECO:0000313" key="6">
    <source>
        <dbReference type="EMBL" id="GLS04024.1"/>
    </source>
</evidence>
<comment type="caution">
    <text evidence="6">The sequence shown here is derived from an EMBL/GenBank/DDBJ whole genome shotgun (WGS) entry which is preliminary data.</text>
</comment>
<keyword evidence="2" id="KW-1003">Cell membrane</keyword>
<dbReference type="InterPro" id="IPR003593">
    <property type="entry name" value="AAA+_ATPase"/>
</dbReference>
<evidence type="ECO:0000313" key="7">
    <source>
        <dbReference type="Proteomes" id="UP001156836"/>
    </source>
</evidence>
<evidence type="ECO:0000259" key="5">
    <source>
        <dbReference type="PROSITE" id="PS50893"/>
    </source>
</evidence>
<protein>
    <submittedName>
        <fullName evidence="6">ABC transporter ATP-binding protein</fullName>
    </submittedName>
</protein>
<feature type="domain" description="ABC transporter" evidence="5">
    <location>
        <begin position="2"/>
        <end position="227"/>
    </location>
</feature>
<name>A0ABQ6BRC4_9NEIS</name>
<keyword evidence="4 6" id="KW-0067">ATP-binding</keyword>
<dbReference type="Gene3D" id="3.40.50.300">
    <property type="entry name" value="P-loop containing nucleotide triphosphate hydrolases"/>
    <property type="match status" value="1"/>
</dbReference>